<dbReference type="Pfam" id="PF08263">
    <property type="entry name" value="LRRNT_2"/>
    <property type="match status" value="1"/>
</dbReference>
<dbReference type="GO" id="GO:0003676">
    <property type="term" value="F:nucleic acid binding"/>
    <property type="evidence" value="ECO:0007669"/>
    <property type="project" value="InterPro"/>
</dbReference>
<dbReference type="GO" id="GO:0016020">
    <property type="term" value="C:membrane"/>
    <property type="evidence" value="ECO:0007669"/>
    <property type="project" value="UniProtKB-SubCell"/>
</dbReference>
<accession>A0A2N9I9W7</accession>
<evidence type="ECO:0000256" key="1">
    <source>
        <dbReference type="ARBA" id="ARBA00004191"/>
    </source>
</evidence>
<dbReference type="PANTHER" id="PTHR48006:SF88">
    <property type="entry name" value="LRR RECEPTOR-LIKE KINASE FAMILY PROTEIN"/>
    <property type="match status" value="1"/>
</dbReference>
<sequence length="1853" mass="208303">MIYSQMGRMVNRMSLTELSEATDNFIIQNVIGLGKIGTMYKAVLPNCWLLAVKRLHNCQSSEKQFLSELLAAVKAAYSHWIRQDKLLLNALLAGVSEGVVSHIANAETSMAAWKTLTRLYASRSRTRVMQLKEDLTLLQRGSRSVTEFLHSVKHIADELALIDAPVPNDDLTLYILNGLGSEYREIVAPIRTRATSLTFEELHDLLLGHERYLKRLELASNPPVITANISQRRYNNRSSQKNDKKQAYSRPGNSGGFFQSKPTANSSADSAPRGRHQGKTCHFCGFSGHTVTECRKLRRVLAQANCTIMPQPATNRWMLDSGASHNITSELQNMSMHSEYEGPDEVVIGDGTGLNVTHVGSTHLSTPSKTFALTDLLCVPSINRNLISVHKFTSSNNCSVEFNPFFFSVKDLSTGVHLLQGKCEDGIYYMPQSAHILRKPPVAFVGVRTSLDGWHSRLGHPSTKVVTRIIRSFDLPLEKSSFTKKSLCVSCQCNKSHKQPFSISSMTSSQPFELIYSDVWGPSTITSINGYRFYVIFIDHFTKFTWFYPLKQKSDVESVFINLQNYIKNQFATTIKHLYTDNGGEFLKLRPFLAKHGITSLTTPPHTPQHNGVSERRHRHLVETGLTLLHHSKLPLKYWSFAFEAACYLINRMPTPLLHGKTPFESLTLRPPNYLKLRTFGCLCYPWLKPYNNSKLDPKSTPCIFLGYSLTQSAYKCLDIKTHRLYLSRHVVFDEHTFPNSSNSVASQLSLAPDRHQQSHAAVEFFGSIPQVPPVTQVPPSLTLPEVLHPPAPPDPQSSSPVKHSKHPQWRHAMSQEFTALVKHGTWDLVPPQSSQNQIGCKWVFRIKRKPDGSIDRYKARLVAKGFHQRPGLDYTATFSPVVKPTTIRTVLSIALMHRWPIRQLDVNNAFLHGTLEEDVFMTQPRGFVDSQLSKLCGHTMYFLVYVDDLLITGSSTLLVHEIIHKLSKRFSLKDLGLVHFFLGIEIIPTSTGLFLSQHQYIRGLLDRVKMDGAKDVQTPQSTNKSLVHFNISPSPDQTSPSQFNKLAQFMHQPTATHWTAAKRILRYLKHTIHHGLHLTRTNSSTLQAYSDADWAGNFDDRSSTTAYLIFLGNNLISWSTRKQRAIARSSTEAGVSSPCCHNFGNCLAHILTVRASFTTLQTSTHIIDYVNKGLLDVRHVSTHDQFADLLTKALPKARFHLLKSKIGVLDGTSILRGYTLQISNGVQSDIDCLKSIKDSFEDPYNYLNSSWNFNNDTEGFICKFTGVECWHPDENKVLNIRLSDMGLKGQFPRGIRNCSSLTGLDLSNNELSGPLPSDISSLLGFITSLDLSGNKFSGEIPESIANCTYLNVLKLDNNQLTGEIPPKIGLLNRLKIFNVSNNKGLCGCFNFQVDSYANNKGLCVGPLEPCETQKKFEYFFKLGFLVGYVLSVTPIFMSHYVAFMNGKQRIKSKKMVLSKGSRTKKENFEADQLNHLPTKGLLQEESKKISQLGGMVTRMNFTELSEATSNFSKGNAIGLGKIGMMYKAVLPNGSQLAVKRLHSCQSFEKEFISELLALGRLRHNNLVPILGFCRERKEKLLVYKYISNGNLYDWLHAGYSRDKILEWPLRIKIAIGIARGLAWLHNKCDFRVVHLNLSSKSILLDKNFEPKISNFGGAKLSSSEGVMFMESNDINSSNSSFVDSGIWELGFVKKDVYDFGILLLELIIGKEPIQINNYSNSFNWSLVDWVTHLLTSSSYLNNIIDKSLTGQGFDGEIYQLLKIACTCLNTFPGQRPTMLELYNTISILGERYGVTNDSEILRQYEIATANSSNEIVEVRYGVRNNPEILRESEIATASTSNEIVEVESTWTN</sequence>
<dbReference type="GO" id="GO:0004672">
    <property type="term" value="F:protein kinase activity"/>
    <property type="evidence" value="ECO:0007669"/>
    <property type="project" value="InterPro"/>
</dbReference>
<dbReference type="SUPFAM" id="SSF53098">
    <property type="entry name" value="Ribonuclease H-like"/>
    <property type="match status" value="1"/>
</dbReference>
<name>A0A2N9I9W7_FAGSY</name>
<evidence type="ECO:0008006" key="17">
    <source>
        <dbReference type="Google" id="ProtNLM"/>
    </source>
</evidence>
<dbReference type="Gene3D" id="3.30.420.10">
    <property type="entry name" value="Ribonuclease H-like superfamily/Ribonuclease H"/>
    <property type="match status" value="1"/>
</dbReference>
<dbReference type="Gene3D" id="1.10.510.10">
    <property type="entry name" value="Transferase(Phosphotransferase) domain 1"/>
    <property type="match status" value="1"/>
</dbReference>
<comment type="similarity">
    <text evidence="11">Belongs to the polygalacturonase-inhibiting protein family.</text>
</comment>
<dbReference type="InterPro" id="IPR036397">
    <property type="entry name" value="RNaseH_sf"/>
</dbReference>
<dbReference type="InterPro" id="IPR054722">
    <property type="entry name" value="PolX-like_BBD"/>
</dbReference>
<keyword evidence="4" id="KW-0433">Leucine-rich repeat</keyword>
<dbReference type="InterPro" id="IPR001584">
    <property type="entry name" value="Integrase_cat-core"/>
</dbReference>
<dbReference type="Pfam" id="PF07714">
    <property type="entry name" value="PK_Tyr_Ser-Thr"/>
    <property type="match status" value="1"/>
</dbReference>
<evidence type="ECO:0000256" key="8">
    <source>
        <dbReference type="ARBA" id="ARBA00022750"/>
    </source>
</evidence>
<protein>
    <recommendedName>
        <fullName evidence="17">Integrase catalytic domain-containing protein</fullName>
    </recommendedName>
</protein>
<comment type="subcellular location">
    <subcellularLocation>
        <location evidence="2">Membrane</location>
        <topology evidence="2">Single-pass type I membrane protein</topology>
    </subcellularLocation>
    <subcellularLocation>
        <location evidence="1">Secreted</location>
        <location evidence="1">Cell wall</location>
    </subcellularLocation>
</comment>
<reference evidence="16" key="1">
    <citation type="submission" date="2018-02" db="EMBL/GenBank/DDBJ databases">
        <authorList>
            <person name="Cohen D.B."/>
            <person name="Kent A.D."/>
        </authorList>
    </citation>
    <scope>NUCLEOTIDE SEQUENCE</scope>
</reference>
<feature type="compositionally biased region" description="Polar residues" evidence="12">
    <location>
        <begin position="228"/>
        <end position="239"/>
    </location>
</feature>
<evidence type="ECO:0000256" key="4">
    <source>
        <dbReference type="ARBA" id="ARBA00022614"/>
    </source>
</evidence>
<dbReference type="SUPFAM" id="SSF56112">
    <property type="entry name" value="Protein kinase-like (PK-like)"/>
    <property type="match status" value="2"/>
</dbReference>
<dbReference type="FunFam" id="3.80.10.10:FF:000400">
    <property type="entry name" value="Nuclear pore complex protein NUP107"/>
    <property type="match status" value="1"/>
</dbReference>
<dbReference type="GO" id="GO:0015074">
    <property type="term" value="P:DNA integration"/>
    <property type="evidence" value="ECO:0007669"/>
    <property type="project" value="InterPro"/>
</dbReference>
<evidence type="ECO:0000256" key="13">
    <source>
        <dbReference type="SAM" id="Phobius"/>
    </source>
</evidence>
<evidence type="ECO:0000256" key="5">
    <source>
        <dbReference type="ARBA" id="ARBA00022692"/>
    </source>
</evidence>
<proteinExistence type="inferred from homology"/>
<feature type="domain" description="Integrase catalytic" evidence="15">
    <location>
        <begin position="507"/>
        <end position="671"/>
    </location>
</feature>
<dbReference type="SUPFAM" id="SSF56672">
    <property type="entry name" value="DNA/RNA polymerases"/>
    <property type="match status" value="1"/>
</dbReference>
<dbReference type="InterPro" id="IPR013210">
    <property type="entry name" value="LRR_N_plant-typ"/>
</dbReference>
<dbReference type="InterPro" id="IPR011009">
    <property type="entry name" value="Kinase-like_dom_sf"/>
</dbReference>
<keyword evidence="9 13" id="KW-1133">Transmembrane helix</keyword>
<gene>
    <name evidence="16" type="ORF">FSB_LOCUS50639</name>
</gene>
<keyword evidence="8" id="KW-0645">Protease</keyword>
<dbReference type="Pfam" id="PF07727">
    <property type="entry name" value="RVT_2"/>
    <property type="match status" value="2"/>
</dbReference>
<dbReference type="PROSITE" id="PS50994">
    <property type="entry name" value="INTEGRASE"/>
    <property type="match status" value="1"/>
</dbReference>
<dbReference type="PANTHER" id="PTHR48006">
    <property type="entry name" value="LEUCINE-RICH REPEAT-CONTAINING PROTEIN DDB_G0281931-RELATED"/>
    <property type="match status" value="1"/>
</dbReference>
<keyword evidence="7" id="KW-0677">Repeat</keyword>
<evidence type="ECO:0000256" key="7">
    <source>
        <dbReference type="ARBA" id="ARBA00022737"/>
    </source>
</evidence>
<evidence type="ECO:0000259" key="14">
    <source>
        <dbReference type="PROSITE" id="PS50011"/>
    </source>
</evidence>
<evidence type="ECO:0000256" key="2">
    <source>
        <dbReference type="ARBA" id="ARBA00004479"/>
    </source>
</evidence>
<feature type="transmembrane region" description="Helical" evidence="13">
    <location>
        <begin position="1419"/>
        <end position="1444"/>
    </location>
</feature>
<feature type="compositionally biased region" description="Polar residues" evidence="12">
    <location>
        <begin position="256"/>
        <end position="269"/>
    </location>
</feature>
<feature type="region of interest" description="Disordered" evidence="12">
    <location>
        <begin position="228"/>
        <end position="274"/>
    </location>
</feature>
<evidence type="ECO:0000259" key="15">
    <source>
        <dbReference type="PROSITE" id="PS50994"/>
    </source>
</evidence>
<dbReference type="PROSITE" id="PS50011">
    <property type="entry name" value="PROTEIN_KINASE_DOM"/>
    <property type="match status" value="1"/>
</dbReference>
<dbReference type="Pfam" id="PF00665">
    <property type="entry name" value="rve"/>
    <property type="match status" value="1"/>
</dbReference>
<dbReference type="Gene3D" id="3.30.200.20">
    <property type="entry name" value="Phosphorylase Kinase, domain 1"/>
    <property type="match status" value="2"/>
</dbReference>
<dbReference type="Gene3D" id="3.80.10.10">
    <property type="entry name" value="Ribonuclease Inhibitor"/>
    <property type="match status" value="1"/>
</dbReference>
<dbReference type="InterPro" id="IPR025724">
    <property type="entry name" value="GAG-pre-integrase_dom"/>
</dbReference>
<dbReference type="Pfam" id="PF22936">
    <property type="entry name" value="Pol_BBD"/>
    <property type="match status" value="1"/>
</dbReference>
<dbReference type="InterPro" id="IPR057670">
    <property type="entry name" value="SH3_retrovirus"/>
</dbReference>
<dbReference type="InterPro" id="IPR051824">
    <property type="entry name" value="LRR_Rcpt-Like_S/T_Kinase"/>
</dbReference>
<evidence type="ECO:0000256" key="11">
    <source>
        <dbReference type="ARBA" id="ARBA00038043"/>
    </source>
</evidence>
<keyword evidence="6" id="KW-0732">Signal</keyword>
<evidence type="ECO:0000256" key="10">
    <source>
        <dbReference type="ARBA" id="ARBA00023136"/>
    </source>
</evidence>
<dbReference type="Pfam" id="PF25597">
    <property type="entry name" value="SH3_retrovirus"/>
    <property type="match status" value="1"/>
</dbReference>
<dbReference type="EMBL" id="OIVN01005503">
    <property type="protein sequence ID" value="SPD22757.1"/>
    <property type="molecule type" value="Genomic_DNA"/>
</dbReference>
<dbReference type="InterPro" id="IPR043502">
    <property type="entry name" value="DNA/RNA_pol_sf"/>
</dbReference>
<dbReference type="CDD" id="cd09272">
    <property type="entry name" value="RNase_HI_RT_Ty1"/>
    <property type="match status" value="1"/>
</dbReference>
<dbReference type="InterPro" id="IPR000719">
    <property type="entry name" value="Prot_kinase_dom"/>
</dbReference>
<dbReference type="Pfam" id="PF14223">
    <property type="entry name" value="Retrotran_gag_2"/>
    <property type="match status" value="1"/>
</dbReference>
<feature type="region of interest" description="Disordered" evidence="12">
    <location>
        <begin position="780"/>
        <end position="809"/>
    </location>
</feature>
<keyword evidence="3" id="KW-0134">Cell wall</keyword>
<evidence type="ECO:0000256" key="9">
    <source>
        <dbReference type="ARBA" id="ARBA00022989"/>
    </source>
</evidence>
<evidence type="ECO:0000313" key="16">
    <source>
        <dbReference type="EMBL" id="SPD22757.1"/>
    </source>
</evidence>
<feature type="domain" description="Protein kinase" evidence="14">
    <location>
        <begin position="1512"/>
        <end position="1789"/>
    </location>
</feature>
<dbReference type="InterPro" id="IPR001611">
    <property type="entry name" value="Leu-rich_rpt"/>
</dbReference>
<keyword evidence="8" id="KW-0378">Hydrolase</keyword>
<keyword evidence="10 13" id="KW-0472">Membrane</keyword>
<dbReference type="SUPFAM" id="SSF52058">
    <property type="entry name" value="L domain-like"/>
    <property type="match status" value="1"/>
</dbReference>
<evidence type="ECO:0000256" key="12">
    <source>
        <dbReference type="SAM" id="MobiDB-lite"/>
    </source>
</evidence>
<dbReference type="InterPro" id="IPR032675">
    <property type="entry name" value="LRR_dom_sf"/>
</dbReference>
<evidence type="ECO:0000256" key="6">
    <source>
        <dbReference type="ARBA" id="ARBA00022729"/>
    </source>
</evidence>
<dbReference type="InterPro" id="IPR013103">
    <property type="entry name" value="RVT_2"/>
</dbReference>
<organism evidence="16">
    <name type="scientific">Fagus sylvatica</name>
    <name type="common">Beechnut</name>
    <dbReference type="NCBI Taxonomy" id="28930"/>
    <lineage>
        <taxon>Eukaryota</taxon>
        <taxon>Viridiplantae</taxon>
        <taxon>Streptophyta</taxon>
        <taxon>Embryophyta</taxon>
        <taxon>Tracheophyta</taxon>
        <taxon>Spermatophyta</taxon>
        <taxon>Magnoliopsida</taxon>
        <taxon>eudicotyledons</taxon>
        <taxon>Gunneridae</taxon>
        <taxon>Pentapetalae</taxon>
        <taxon>rosids</taxon>
        <taxon>fabids</taxon>
        <taxon>Fagales</taxon>
        <taxon>Fagaceae</taxon>
        <taxon>Fagus</taxon>
    </lineage>
</organism>
<evidence type="ECO:0000256" key="3">
    <source>
        <dbReference type="ARBA" id="ARBA00022512"/>
    </source>
</evidence>
<dbReference type="GO" id="GO:0004190">
    <property type="term" value="F:aspartic-type endopeptidase activity"/>
    <property type="evidence" value="ECO:0007669"/>
    <property type="project" value="UniProtKB-KW"/>
</dbReference>
<dbReference type="GO" id="GO:0005524">
    <property type="term" value="F:ATP binding"/>
    <property type="evidence" value="ECO:0007669"/>
    <property type="project" value="InterPro"/>
</dbReference>
<keyword evidence="8" id="KW-0064">Aspartyl protease</keyword>
<dbReference type="Pfam" id="PF00560">
    <property type="entry name" value="LRR_1"/>
    <property type="match status" value="2"/>
</dbReference>
<dbReference type="InterPro" id="IPR001245">
    <property type="entry name" value="Ser-Thr/Tyr_kinase_cat_dom"/>
</dbReference>
<dbReference type="Pfam" id="PF13976">
    <property type="entry name" value="gag_pre-integrs"/>
    <property type="match status" value="1"/>
</dbReference>
<keyword evidence="3" id="KW-0964">Secreted</keyword>
<dbReference type="InterPro" id="IPR012337">
    <property type="entry name" value="RNaseH-like_sf"/>
</dbReference>
<keyword evidence="5 13" id="KW-0812">Transmembrane</keyword>